<keyword evidence="2" id="KW-1185">Reference proteome</keyword>
<evidence type="ECO:0000313" key="2">
    <source>
        <dbReference type="Proteomes" id="UP000037530"/>
    </source>
</evidence>
<sequence length="131" mass="14694">MIQFQAQSRSVSRFNVLAQPTQPMNIEDTTLARLAGLSNQDQWILFTAECPRPDFSQFSSYKVSCKKIIQMKASQTQSELEIVIKAIKSGNASAVVASNNITSIDQVLLRSLGRQHQCEVFFVEGRANQFH</sequence>
<keyword evidence="1" id="KW-0689">Ribosomal protein</keyword>
<protein>
    <submittedName>
        <fullName evidence="1">50S ribosomal protein L7ae</fullName>
    </submittedName>
</protein>
<dbReference type="OrthoDB" id="5898548at2"/>
<dbReference type="AlphaFoldDB" id="A0A0M0I359"/>
<dbReference type="EMBL" id="LHPI01000004">
    <property type="protein sequence ID" value="KOO08358.1"/>
    <property type="molecule type" value="Genomic_DNA"/>
</dbReference>
<organism evidence="1 2">
    <name type="scientific">Vibrio hepatarius</name>
    <dbReference type="NCBI Taxonomy" id="171383"/>
    <lineage>
        <taxon>Bacteria</taxon>
        <taxon>Pseudomonadati</taxon>
        <taxon>Pseudomonadota</taxon>
        <taxon>Gammaproteobacteria</taxon>
        <taxon>Vibrionales</taxon>
        <taxon>Vibrionaceae</taxon>
        <taxon>Vibrio</taxon>
        <taxon>Vibrio oreintalis group</taxon>
    </lineage>
</organism>
<dbReference type="Proteomes" id="UP000037530">
    <property type="component" value="Unassembled WGS sequence"/>
</dbReference>
<dbReference type="RefSeq" id="WP_053408521.1">
    <property type="nucleotide sequence ID" value="NZ_DAIPHI010000001.1"/>
</dbReference>
<dbReference type="STRING" id="171383.AKJ31_07685"/>
<comment type="caution">
    <text evidence="1">The sequence shown here is derived from an EMBL/GenBank/DDBJ whole genome shotgun (WGS) entry which is preliminary data.</text>
</comment>
<accession>A0A0M0I359</accession>
<keyword evidence="1" id="KW-0687">Ribonucleoprotein</keyword>
<reference evidence="2" key="1">
    <citation type="submission" date="2015-08" db="EMBL/GenBank/DDBJ databases">
        <title>Vibrio galatheae sp. nov., a novel member of the Vibrionaceae family isolated from the Solomon Islands.</title>
        <authorList>
            <person name="Giubergia S."/>
            <person name="Machado H."/>
            <person name="Mateiu R.V."/>
            <person name="Gram L."/>
        </authorList>
    </citation>
    <scope>NUCLEOTIDE SEQUENCE [LARGE SCALE GENOMIC DNA]</scope>
    <source>
        <strain evidence="2">DSM 19134</strain>
    </source>
</reference>
<name>A0A0M0I359_9VIBR</name>
<proteinExistence type="predicted"/>
<dbReference type="InterPro" id="IPR027417">
    <property type="entry name" value="P-loop_NTPase"/>
</dbReference>
<evidence type="ECO:0000313" key="1">
    <source>
        <dbReference type="EMBL" id="KOO08358.1"/>
    </source>
</evidence>
<dbReference type="PATRIC" id="fig|171383.3.peg.1581"/>
<gene>
    <name evidence="1" type="ORF">AKJ31_07685</name>
</gene>
<dbReference type="SUPFAM" id="SSF52540">
    <property type="entry name" value="P-loop containing nucleoside triphosphate hydrolases"/>
    <property type="match status" value="1"/>
</dbReference>
<dbReference type="GO" id="GO:0005840">
    <property type="term" value="C:ribosome"/>
    <property type="evidence" value="ECO:0007669"/>
    <property type="project" value="UniProtKB-KW"/>
</dbReference>
<dbReference type="Gene3D" id="3.40.50.300">
    <property type="entry name" value="P-loop containing nucleotide triphosphate hydrolases"/>
    <property type="match status" value="1"/>
</dbReference>